<feature type="binding site" evidence="6">
    <location>
        <begin position="170"/>
        <end position="174"/>
    </location>
    <ligand>
        <name>ATP</name>
        <dbReference type="ChEBI" id="CHEBI:30616"/>
    </ligand>
</feature>
<feature type="binding site" evidence="6">
    <location>
        <position position="6"/>
    </location>
    <ligand>
        <name>Mg(2+)</name>
        <dbReference type="ChEBI" id="CHEBI:18420"/>
    </ligand>
</feature>
<keyword evidence="5 6" id="KW-0067">ATP-binding</keyword>
<dbReference type="SUPFAM" id="SSF53067">
    <property type="entry name" value="Actin-like ATPase domain"/>
    <property type="match status" value="2"/>
</dbReference>
<dbReference type="Pfam" id="PF00871">
    <property type="entry name" value="Acetate_kinase"/>
    <property type="match status" value="1"/>
</dbReference>
<feature type="active site" description="Proton donor/acceptor" evidence="6">
    <location>
        <position position="118"/>
    </location>
</feature>
<dbReference type="GO" id="GO:0005737">
    <property type="term" value="C:cytoplasm"/>
    <property type="evidence" value="ECO:0007669"/>
    <property type="project" value="UniProtKB-SubCell"/>
</dbReference>
<feature type="site" description="Transition state stabilizer" evidence="6">
    <location>
        <position position="203"/>
    </location>
</feature>
<keyword evidence="6" id="KW-0479">Metal-binding</keyword>
<dbReference type="AlphaFoldDB" id="A0A1G2E4G5"/>
<keyword evidence="3 6" id="KW-0547">Nucleotide-binding</keyword>
<keyword evidence="6" id="KW-0963">Cytoplasm</keyword>
<comment type="similarity">
    <text evidence="1 6 7">Belongs to the acetokinase family.</text>
</comment>
<comment type="caution">
    <text evidence="8">The sequence shown here is derived from an EMBL/GenBank/DDBJ whole genome shotgun (WGS) entry which is preliminary data.</text>
</comment>
<sequence length="337" mass="37176">MILALNCGSQSIKYKIFNSDFKVLREKVVIFKNQRNYDQILIKTLNELKSFNGLIKVVGHRVVHGGPKFRNPTEVTPLILKELRRYNKLAPLHNPFNLLGISVASKIFPGTKQVAVFDTGFYSGLPEEASIYPLPESIRKKYGFQRFGFHGISHKHASERAGGEKIISCHLGGGSSITAIKNGKAIDTSMGFTPLEGLTMMSRCGDLDPGIVLELARTLSPEKTEAILNHESGLKGICGLTDMKEILKKADEKDKKAILALKIFIYRIQKYIGAYYAILGGCDTLVFTGAIGAGSLKIRQLICGGLAILNKPNKVKILTVRPNEELAIAEEVKKYEI</sequence>
<dbReference type="PANTHER" id="PTHR21060:SF15">
    <property type="entry name" value="ACETATE KINASE-RELATED"/>
    <property type="match status" value="1"/>
</dbReference>
<keyword evidence="6" id="KW-0460">Magnesium</keyword>
<dbReference type="PANTHER" id="PTHR21060">
    <property type="entry name" value="ACETATE KINASE"/>
    <property type="match status" value="1"/>
</dbReference>
<dbReference type="EC" id="2.7.2.1" evidence="6"/>
<dbReference type="GO" id="GO:0005524">
    <property type="term" value="F:ATP binding"/>
    <property type="evidence" value="ECO:0007669"/>
    <property type="project" value="UniProtKB-KW"/>
</dbReference>
<comment type="subunit">
    <text evidence="6">Homodimer.</text>
</comment>
<gene>
    <name evidence="6" type="primary">ackA</name>
    <name evidence="8" type="ORF">A2654_02625</name>
</gene>
<dbReference type="GO" id="GO:0008776">
    <property type="term" value="F:acetate kinase activity"/>
    <property type="evidence" value="ECO:0007669"/>
    <property type="project" value="UniProtKB-UniRule"/>
</dbReference>
<dbReference type="InterPro" id="IPR004372">
    <property type="entry name" value="Ac/propionate_kinase"/>
</dbReference>
<dbReference type="GO" id="GO:0000287">
    <property type="term" value="F:magnesium ion binding"/>
    <property type="evidence" value="ECO:0007669"/>
    <property type="project" value="UniProtKB-UniRule"/>
</dbReference>
<evidence type="ECO:0000256" key="1">
    <source>
        <dbReference type="ARBA" id="ARBA00008748"/>
    </source>
</evidence>
<comment type="function">
    <text evidence="6">Catalyzes the formation of acetyl phosphate from acetate and ATP. Can also catalyze the reverse reaction.</text>
</comment>
<evidence type="ECO:0000256" key="3">
    <source>
        <dbReference type="ARBA" id="ARBA00022741"/>
    </source>
</evidence>
<dbReference type="Proteomes" id="UP000178721">
    <property type="component" value="Unassembled WGS sequence"/>
</dbReference>
<proteinExistence type="inferred from homology"/>
<evidence type="ECO:0000256" key="4">
    <source>
        <dbReference type="ARBA" id="ARBA00022777"/>
    </source>
</evidence>
<dbReference type="HAMAP" id="MF_00020">
    <property type="entry name" value="Acetate_kinase"/>
    <property type="match status" value="1"/>
</dbReference>
<feature type="binding site" evidence="6">
    <location>
        <position position="61"/>
    </location>
    <ligand>
        <name>substrate</name>
    </ligand>
</feature>
<comment type="subcellular location">
    <subcellularLocation>
        <location evidence="6">Cytoplasm</location>
    </subcellularLocation>
</comment>
<comment type="caution">
    <text evidence="6">Lacks conserved residue(s) required for the propagation of feature annotation.</text>
</comment>
<evidence type="ECO:0000256" key="2">
    <source>
        <dbReference type="ARBA" id="ARBA00022679"/>
    </source>
</evidence>
<feature type="site" description="Transition state stabilizer" evidence="6">
    <location>
        <position position="150"/>
    </location>
</feature>
<dbReference type="PROSITE" id="PS01076">
    <property type="entry name" value="ACETATE_KINASE_2"/>
    <property type="match status" value="1"/>
</dbReference>
<dbReference type="InterPro" id="IPR043129">
    <property type="entry name" value="ATPase_NBD"/>
</dbReference>
<evidence type="ECO:0000313" key="8">
    <source>
        <dbReference type="EMBL" id="OGZ20767.1"/>
    </source>
</evidence>
<dbReference type="InterPro" id="IPR000890">
    <property type="entry name" value="Aliphatic_acid_kin_short-chain"/>
</dbReference>
<accession>A0A1G2E4G5</accession>
<dbReference type="GO" id="GO:0006085">
    <property type="term" value="P:acetyl-CoA biosynthetic process"/>
    <property type="evidence" value="ECO:0007669"/>
    <property type="project" value="UniProtKB-UniRule"/>
</dbReference>
<dbReference type="Gene3D" id="3.30.420.40">
    <property type="match status" value="2"/>
</dbReference>
<dbReference type="EMBL" id="MHMA01000002">
    <property type="protein sequence ID" value="OGZ20767.1"/>
    <property type="molecule type" value="Genomic_DNA"/>
</dbReference>
<comment type="pathway">
    <text evidence="6">Metabolic intermediate biosynthesis; acetyl-CoA biosynthesis; acetyl-CoA from acetate: step 1/2.</text>
</comment>
<name>A0A1G2E4G5_9BACT</name>
<keyword evidence="4 6" id="KW-0418">Kinase</keyword>
<dbReference type="InterPro" id="IPR023865">
    <property type="entry name" value="Aliphatic_acid_kinase_CS"/>
</dbReference>
<dbReference type="PRINTS" id="PR00471">
    <property type="entry name" value="ACETATEKNASE"/>
</dbReference>
<evidence type="ECO:0000256" key="5">
    <source>
        <dbReference type="ARBA" id="ARBA00022840"/>
    </source>
</evidence>
<dbReference type="GO" id="GO:0006083">
    <property type="term" value="P:acetate metabolic process"/>
    <property type="evidence" value="ECO:0007669"/>
    <property type="project" value="TreeGrafter"/>
</dbReference>
<dbReference type="UniPathway" id="UPA00340">
    <property type="reaction ID" value="UER00458"/>
</dbReference>
<comment type="catalytic activity">
    <reaction evidence="6">
        <text>acetate + ATP = acetyl phosphate + ADP</text>
        <dbReference type="Rhea" id="RHEA:11352"/>
        <dbReference type="ChEBI" id="CHEBI:22191"/>
        <dbReference type="ChEBI" id="CHEBI:30089"/>
        <dbReference type="ChEBI" id="CHEBI:30616"/>
        <dbReference type="ChEBI" id="CHEBI:456216"/>
        <dbReference type="EC" id="2.7.2.1"/>
    </reaction>
</comment>
<feature type="binding site" evidence="6">
    <location>
        <position position="13"/>
    </location>
    <ligand>
        <name>ATP</name>
        <dbReference type="ChEBI" id="CHEBI:30616"/>
    </ligand>
</feature>
<comment type="cofactor">
    <cofactor evidence="6">
        <name>Mg(2+)</name>
        <dbReference type="ChEBI" id="CHEBI:18420"/>
    </cofactor>
    <cofactor evidence="6">
        <name>Mn(2+)</name>
        <dbReference type="ChEBI" id="CHEBI:29035"/>
    </cofactor>
    <text evidence="6">Mg(2+). Can also accept Mn(2+).</text>
</comment>
<reference evidence="8 9" key="1">
    <citation type="journal article" date="2016" name="Nat. Commun.">
        <title>Thousands of microbial genomes shed light on interconnected biogeochemical processes in an aquifer system.</title>
        <authorList>
            <person name="Anantharaman K."/>
            <person name="Brown C.T."/>
            <person name="Hug L.A."/>
            <person name="Sharon I."/>
            <person name="Castelle C.J."/>
            <person name="Probst A.J."/>
            <person name="Thomas B.C."/>
            <person name="Singh A."/>
            <person name="Wilkins M.J."/>
            <person name="Karaoz U."/>
            <person name="Brodie E.L."/>
            <person name="Williams K.H."/>
            <person name="Hubbard S.S."/>
            <person name="Banfield J.F."/>
        </authorList>
    </citation>
    <scope>NUCLEOTIDE SEQUENCE [LARGE SCALE GENOMIC DNA]</scope>
</reference>
<evidence type="ECO:0000256" key="6">
    <source>
        <dbReference type="HAMAP-Rule" id="MF_00020"/>
    </source>
</evidence>
<keyword evidence="2 6" id="KW-0808">Transferase</keyword>
<organism evidence="8 9">
    <name type="scientific">Candidatus Nealsonbacteria bacterium RIFCSPHIGHO2_01_FULL_43_31</name>
    <dbReference type="NCBI Taxonomy" id="1801665"/>
    <lineage>
        <taxon>Bacteria</taxon>
        <taxon>Candidatus Nealsoniibacteriota</taxon>
    </lineage>
</organism>
<evidence type="ECO:0000313" key="9">
    <source>
        <dbReference type="Proteomes" id="UP000178721"/>
    </source>
</evidence>
<feature type="binding site" evidence="6">
    <location>
        <position position="324"/>
    </location>
    <ligand>
        <name>Mg(2+)</name>
        <dbReference type="ChEBI" id="CHEBI:18420"/>
    </ligand>
</feature>
<evidence type="ECO:0000256" key="7">
    <source>
        <dbReference type="RuleBase" id="RU003835"/>
    </source>
</evidence>
<protein>
    <recommendedName>
        <fullName evidence="6">Acetate kinase</fullName>
        <ecNumber evidence="6">2.7.2.1</ecNumber>
    </recommendedName>
    <alternativeName>
        <fullName evidence="6">Acetokinase</fullName>
    </alternativeName>
</protein>